<evidence type="ECO:0000256" key="1">
    <source>
        <dbReference type="ARBA" id="ARBA00022443"/>
    </source>
</evidence>
<reference evidence="9" key="2">
    <citation type="submission" date="2020-11" db="EMBL/GenBank/DDBJ databases">
        <authorList>
            <person name="McCartney M.A."/>
            <person name="Auch B."/>
            <person name="Kono T."/>
            <person name="Mallez S."/>
            <person name="Becker A."/>
            <person name="Gohl D.M."/>
            <person name="Silverstein K.A.T."/>
            <person name="Koren S."/>
            <person name="Bechman K.B."/>
            <person name="Herman A."/>
            <person name="Abrahante J.E."/>
            <person name="Garbe J."/>
        </authorList>
    </citation>
    <scope>NUCLEOTIDE SEQUENCE</scope>
    <source>
        <strain evidence="9">Duluth1</strain>
        <tissue evidence="9">Whole animal</tissue>
    </source>
</reference>
<reference evidence="9" key="1">
    <citation type="journal article" date="2019" name="bioRxiv">
        <title>The Genome of the Zebra Mussel, Dreissena polymorpha: A Resource for Invasive Species Research.</title>
        <authorList>
            <person name="McCartney M.A."/>
            <person name="Auch B."/>
            <person name="Kono T."/>
            <person name="Mallez S."/>
            <person name="Zhang Y."/>
            <person name="Obille A."/>
            <person name="Becker A."/>
            <person name="Abrahante J.E."/>
            <person name="Garbe J."/>
            <person name="Badalamenti J.P."/>
            <person name="Herman A."/>
            <person name="Mangelson H."/>
            <person name="Liachko I."/>
            <person name="Sullivan S."/>
            <person name="Sone E.D."/>
            <person name="Koren S."/>
            <person name="Silverstein K.A.T."/>
            <person name="Beckman K.B."/>
            <person name="Gohl D.M."/>
        </authorList>
    </citation>
    <scope>NUCLEOTIDE SEQUENCE</scope>
    <source>
        <strain evidence="9">Duluth1</strain>
        <tissue evidence="9">Whole animal</tissue>
    </source>
</reference>
<feature type="region of interest" description="Disordered" evidence="6">
    <location>
        <begin position="77"/>
        <end position="96"/>
    </location>
</feature>
<organism evidence="9 10">
    <name type="scientific">Dreissena polymorpha</name>
    <name type="common">Zebra mussel</name>
    <name type="synonym">Mytilus polymorpha</name>
    <dbReference type="NCBI Taxonomy" id="45954"/>
    <lineage>
        <taxon>Eukaryota</taxon>
        <taxon>Metazoa</taxon>
        <taxon>Spiralia</taxon>
        <taxon>Lophotrochozoa</taxon>
        <taxon>Mollusca</taxon>
        <taxon>Bivalvia</taxon>
        <taxon>Autobranchia</taxon>
        <taxon>Heteroconchia</taxon>
        <taxon>Euheterodonta</taxon>
        <taxon>Imparidentia</taxon>
        <taxon>Neoheterodontei</taxon>
        <taxon>Myida</taxon>
        <taxon>Dreissenoidea</taxon>
        <taxon>Dreissenidae</taxon>
        <taxon>Dreissena</taxon>
    </lineage>
</organism>
<evidence type="ECO:0000256" key="2">
    <source>
        <dbReference type="ARBA" id="ARBA00022676"/>
    </source>
</evidence>
<evidence type="ECO:0000313" key="10">
    <source>
        <dbReference type="Proteomes" id="UP000828390"/>
    </source>
</evidence>
<keyword evidence="1 4" id="KW-0728">SH3 domain</keyword>
<dbReference type="InterPro" id="IPR001452">
    <property type="entry name" value="SH3_domain"/>
</dbReference>
<dbReference type="SUPFAM" id="SSF50044">
    <property type="entry name" value="SH3-domain"/>
    <property type="match status" value="1"/>
</dbReference>
<evidence type="ECO:0000256" key="5">
    <source>
        <dbReference type="PROSITE-ProRule" id="PRU00992"/>
    </source>
</evidence>
<accession>A0A9D4KTQ9</accession>
<feature type="domain" description="SH3" evidence="7">
    <location>
        <begin position="486"/>
        <end position="547"/>
    </location>
</feature>
<feature type="region of interest" description="Important for donor substrate binding" evidence="5">
    <location>
        <begin position="349"/>
        <end position="350"/>
    </location>
</feature>
<dbReference type="Gene3D" id="3.40.50.11350">
    <property type="match status" value="1"/>
</dbReference>
<dbReference type="Pfam" id="PF14604">
    <property type="entry name" value="SH3_9"/>
    <property type="match status" value="1"/>
</dbReference>
<keyword evidence="2 5" id="KW-0328">Glycosyltransferase</keyword>
<dbReference type="EMBL" id="JAIWYP010000003">
    <property type="protein sequence ID" value="KAH3845918.1"/>
    <property type="molecule type" value="Genomic_DNA"/>
</dbReference>
<gene>
    <name evidence="9" type="ORF">DPMN_088213</name>
</gene>
<dbReference type="GO" id="GO:0006487">
    <property type="term" value="P:protein N-linked glycosylation"/>
    <property type="evidence" value="ECO:0007669"/>
    <property type="project" value="TreeGrafter"/>
</dbReference>
<dbReference type="CDD" id="cd11300">
    <property type="entry name" value="Fut8_like"/>
    <property type="match status" value="1"/>
</dbReference>
<comment type="similarity">
    <text evidence="5">Belongs to the glycosyltransferase 23 family.</text>
</comment>
<dbReference type="SMART" id="SM00326">
    <property type="entry name" value="SH3"/>
    <property type="match status" value="1"/>
</dbReference>
<feature type="compositionally biased region" description="Polar residues" evidence="6">
    <location>
        <begin position="41"/>
        <end position="56"/>
    </location>
</feature>
<proteinExistence type="inferred from homology"/>
<dbReference type="InterPro" id="IPR036028">
    <property type="entry name" value="SH3-like_dom_sf"/>
</dbReference>
<keyword evidence="3 5" id="KW-0808">Transferase</keyword>
<evidence type="ECO:0000256" key="6">
    <source>
        <dbReference type="SAM" id="MobiDB-lite"/>
    </source>
</evidence>
<feature type="region of interest" description="Disordered" evidence="6">
    <location>
        <begin position="41"/>
        <end position="66"/>
    </location>
</feature>
<sequence>MRHMQVVSGVLVAMLFLTVYMIMSSKCLNGLQHLAAHMGASTFQRSSKETNSQQLANPKERHEEAKGQLVYSLKNQVRGHHNTENTGGESLEHEVARREVERVSDELKMYVHAKLMQIKKLASDPILVKEVNNILEISADIHKKLKSEQSRLANTVDGAGEWRKLENLQLTDLVQRRLEFLQNPSDCDKAKQILCKLVVTECGYGCQLHHVTFCLIMAYATQRTLILKSEGWRYAPKGWESVFLPISKTCRFKSDMAASQWGPNSTMDNSQVIELPQVGKLSWRPHFLPPAIPEDIADHLTCIHGDPAAWWVGQFVTYVTRPNAMMQKFLNEGKEKLGFTNPIVGVQVRRTDKLISEAKFHSVDEYMHHVVEWYDIYEKKHPGVQRKVYIATDDPGVLHEAKKNYPNYTFVSDNEVSKSADRGSRYTDASLRGIILDVYLLSRCNYLVCTFSSNVCRAAYELMQSLQGDASECCKSLDHTYSFEDDHLHSFIAVEDHQSQREGEISFNAGDTIRLTDNQWDVYCQGTNVKTGKSGLFPSYKTVKKIERVKMITYSEVPDS</sequence>
<evidence type="ECO:0000259" key="8">
    <source>
        <dbReference type="PROSITE" id="PS51659"/>
    </source>
</evidence>
<protein>
    <recommendedName>
        <fullName evidence="11">Alpha-(1,6)-fucosyltransferase</fullName>
    </recommendedName>
</protein>
<dbReference type="PROSITE" id="PS51659">
    <property type="entry name" value="GT23"/>
    <property type="match status" value="1"/>
</dbReference>
<dbReference type="FunFam" id="3.40.50.11350:FF:000001">
    <property type="entry name" value="Alpha-(1,6)-fucosyltransferase"/>
    <property type="match status" value="1"/>
</dbReference>
<name>A0A9D4KTQ9_DREPO</name>
<dbReference type="AlphaFoldDB" id="A0A9D4KTQ9"/>
<dbReference type="Gene3D" id="2.30.30.40">
    <property type="entry name" value="SH3 Domains"/>
    <property type="match status" value="1"/>
</dbReference>
<dbReference type="InterPro" id="IPR045573">
    <property type="entry name" value="Fut8_N_cat"/>
</dbReference>
<dbReference type="Proteomes" id="UP000828390">
    <property type="component" value="Unassembled WGS sequence"/>
</dbReference>
<dbReference type="PANTHER" id="PTHR13132:SF29">
    <property type="entry name" value="ALPHA-(1,6)-FUCOSYLTRANSFERASE"/>
    <property type="match status" value="1"/>
</dbReference>
<evidence type="ECO:0000313" key="9">
    <source>
        <dbReference type="EMBL" id="KAH3845918.1"/>
    </source>
</evidence>
<dbReference type="GO" id="GO:0046921">
    <property type="term" value="F:alpha-(1-&gt;6)-fucosyltransferase activity"/>
    <property type="evidence" value="ECO:0007669"/>
    <property type="project" value="TreeGrafter"/>
</dbReference>
<dbReference type="PANTHER" id="PTHR13132">
    <property type="entry name" value="ALPHA- 1,6 -FUCOSYLTRANSFERASE"/>
    <property type="match status" value="1"/>
</dbReference>
<keyword evidence="10" id="KW-1185">Reference proteome</keyword>
<evidence type="ECO:0008006" key="11">
    <source>
        <dbReference type="Google" id="ProtNLM"/>
    </source>
</evidence>
<dbReference type="PROSITE" id="PS50002">
    <property type="entry name" value="SH3"/>
    <property type="match status" value="1"/>
</dbReference>
<dbReference type="Pfam" id="PF19745">
    <property type="entry name" value="FUT8_N_cat"/>
    <property type="match status" value="1"/>
</dbReference>
<comment type="caution">
    <text evidence="9">The sequence shown here is derived from an EMBL/GenBank/DDBJ whole genome shotgun (WGS) entry which is preliminary data.</text>
</comment>
<feature type="domain" description="GT23" evidence="8">
    <location>
        <begin position="189"/>
        <end position="477"/>
    </location>
</feature>
<evidence type="ECO:0000256" key="4">
    <source>
        <dbReference type="PROSITE-ProRule" id="PRU00192"/>
    </source>
</evidence>
<evidence type="ECO:0000259" key="7">
    <source>
        <dbReference type="PROSITE" id="PS50002"/>
    </source>
</evidence>
<evidence type="ECO:0000256" key="3">
    <source>
        <dbReference type="ARBA" id="ARBA00022679"/>
    </source>
</evidence>
<dbReference type="InterPro" id="IPR027350">
    <property type="entry name" value="GT23_dom"/>
</dbReference>